<sequence>MAKSETTLSKLLAEAKFNQECEELMSSLPKDRSFFAEYLYQYQGFWYPPNILEGVLYSQKHFKAKDSDFILVSSPKSGTTWLKALGDCFKP</sequence>
<protein>
    <submittedName>
        <fullName evidence="1">Cytosolic sulfotransferase 13</fullName>
    </submittedName>
</protein>
<dbReference type="EMBL" id="JBANAX010000485">
    <property type="protein sequence ID" value="KAL1207170.1"/>
    <property type="molecule type" value="Genomic_DNA"/>
</dbReference>
<dbReference type="Gene3D" id="3.40.50.300">
    <property type="entry name" value="P-loop containing nucleotide triphosphate hydrolases"/>
    <property type="match status" value="1"/>
</dbReference>
<dbReference type="Proteomes" id="UP001558713">
    <property type="component" value="Unassembled WGS sequence"/>
</dbReference>
<name>A0ABD1AK76_CARAN</name>
<evidence type="ECO:0000313" key="2">
    <source>
        <dbReference type="Proteomes" id="UP001558713"/>
    </source>
</evidence>
<reference evidence="1 2" key="1">
    <citation type="submission" date="2024-04" db="EMBL/GenBank/DDBJ databases">
        <title>Genome assembly C_amara_ONT_v2.</title>
        <authorList>
            <person name="Yant L."/>
            <person name="Moore C."/>
            <person name="Slenker M."/>
        </authorList>
    </citation>
    <scope>NUCLEOTIDE SEQUENCE [LARGE SCALE GENOMIC DNA]</scope>
    <source>
        <tissue evidence="1">Leaf</tissue>
    </source>
</reference>
<organism evidence="1 2">
    <name type="scientific">Cardamine amara subsp. amara</name>
    <dbReference type="NCBI Taxonomy" id="228776"/>
    <lineage>
        <taxon>Eukaryota</taxon>
        <taxon>Viridiplantae</taxon>
        <taxon>Streptophyta</taxon>
        <taxon>Embryophyta</taxon>
        <taxon>Tracheophyta</taxon>
        <taxon>Spermatophyta</taxon>
        <taxon>Magnoliopsida</taxon>
        <taxon>eudicotyledons</taxon>
        <taxon>Gunneridae</taxon>
        <taxon>Pentapetalae</taxon>
        <taxon>rosids</taxon>
        <taxon>malvids</taxon>
        <taxon>Brassicales</taxon>
        <taxon>Brassicaceae</taxon>
        <taxon>Cardamineae</taxon>
        <taxon>Cardamine</taxon>
    </lineage>
</organism>
<dbReference type="PANTHER" id="PTHR11783">
    <property type="entry name" value="SULFOTRANSFERASE SULT"/>
    <property type="match status" value="1"/>
</dbReference>
<dbReference type="InterPro" id="IPR027417">
    <property type="entry name" value="P-loop_NTPase"/>
</dbReference>
<keyword evidence="2" id="KW-1185">Reference proteome</keyword>
<comment type="caution">
    <text evidence="1">The sequence shown here is derived from an EMBL/GenBank/DDBJ whole genome shotgun (WGS) entry which is preliminary data.</text>
</comment>
<dbReference type="AlphaFoldDB" id="A0ABD1AK76"/>
<proteinExistence type="predicted"/>
<gene>
    <name evidence="1" type="ORF">V5N11_032772</name>
</gene>
<evidence type="ECO:0000313" key="1">
    <source>
        <dbReference type="EMBL" id="KAL1207170.1"/>
    </source>
</evidence>
<accession>A0ABD1AK76</accession>
<dbReference type="SUPFAM" id="SSF52540">
    <property type="entry name" value="P-loop containing nucleoside triphosphate hydrolases"/>
    <property type="match status" value="1"/>
</dbReference>